<comment type="caution">
    <text evidence="3">The sequence shown here is derived from an EMBL/GenBank/DDBJ whole genome shotgun (WGS) entry which is preliminary data.</text>
</comment>
<dbReference type="EMBL" id="BMNC01000001">
    <property type="protein sequence ID" value="GGM73233.1"/>
    <property type="molecule type" value="Genomic_DNA"/>
</dbReference>
<reference evidence="4" key="1">
    <citation type="journal article" date="2019" name="Int. J. Syst. Evol. Microbiol.">
        <title>The Global Catalogue of Microorganisms (GCM) 10K type strain sequencing project: providing services to taxonomists for standard genome sequencing and annotation.</title>
        <authorList>
            <consortium name="The Broad Institute Genomics Platform"/>
            <consortium name="The Broad Institute Genome Sequencing Center for Infectious Disease"/>
            <person name="Wu L."/>
            <person name="Ma J."/>
        </authorList>
    </citation>
    <scope>NUCLEOTIDE SEQUENCE [LARGE SCALE GENOMIC DNA]</scope>
    <source>
        <strain evidence="4">CGMCC 4.7319</strain>
    </source>
</reference>
<organism evidence="3 4">
    <name type="scientific">Lentzea pudingi</name>
    <dbReference type="NCBI Taxonomy" id="1789439"/>
    <lineage>
        <taxon>Bacteria</taxon>
        <taxon>Bacillati</taxon>
        <taxon>Actinomycetota</taxon>
        <taxon>Actinomycetes</taxon>
        <taxon>Pseudonocardiales</taxon>
        <taxon>Pseudonocardiaceae</taxon>
        <taxon>Lentzea</taxon>
    </lineage>
</organism>
<evidence type="ECO:0000259" key="2">
    <source>
        <dbReference type="Pfam" id="PF13276"/>
    </source>
</evidence>
<dbReference type="SUPFAM" id="SSF53098">
    <property type="entry name" value="Ribonuclease H-like"/>
    <property type="match status" value="1"/>
</dbReference>
<dbReference type="InterPro" id="IPR012337">
    <property type="entry name" value="RNaseH-like_sf"/>
</dbReference>
<dbReference type="Proteomes" id="UP000597656">
    <property type="component" value="Unassembled WGS sequence"/>
</dbReference>
<gene>
    <name evidence="3" type="ORF">GCM10011609_06350</name>
</gene>
<sequence length="215" mass="23713">MSIHGRAPGHPSARDQELTGKTERVHKDNYDVYRARKVWRQLSREGVRLARCTVERLIRESGLVGRQVATSLHTDLPLDALRMALWRRQRTGANLAGLVHHSDRGVQYRAVRSTQRLAEADAVASVGSKGDSYDNAMAEAFNSLYKAELVRSTKRHAQRGVNAITVPGRTQRRIDTSVLAGIATQPAVAAPFVTCTKNALPPPGTRWAFTPITKA</sequence>
<dbReference type="PANTHER" id="PTHR46889">
    <property type="entry name" value="TRANSPOSASE INSF FOR INSERTION SEQUENCE IS3B-RELATED"/>
    <property type="match status" value="1"/>
</dbReference>
<evidence type="ECO:0000313" key="3">
    <source>
        <dbReference type="EMBL" id="GGM73233.1"/>
    </source>
</evidence>
<feature type="domain" description="HTH-like" evidence="2">
    <location>
        <begin position="14"/>
        <end position="67"/>
    </location>
</feature>
<feature type="compositionally biased region" description="Basic and acidic residues" evidence="1">
    <location>
        <begin position="12"/>
        <end position="22"/>
    </location>
</feature>
<accession>A0ABQ2HC44</accession>
<dbReference type="Pfam" id="PF13276">
    <property type="entry name" value="HTH_21"/>
    <property type="match status" value="1"/>
</dbReference>
<evidence type="ECO:0000313" key="4">
    <source>
        <dbReference type="Proteomes" id="UP000597656"/>
    </source>
</evidence>
<proteinExistence type="predicted"/>
<dbReference type="PANTHER" id="PTHR46889:SF5">
    <property type="entry name" value="INTEGRASE PROTEIN"/>
    <property type="match status" value="1"/>
</dbReference>
<protein>
    <recommendedName>
        <fullName evidence="2">HTH-like domain-containing protein</fullName>
    </recommendedName>
</protein>
<feature type="region of interest" description="Disordered" evidence="1">
    <location>
        <begin position="1"/>
        <end position="22"/>
    </location>
</feature>
<name>A0ABQ2HC44_9PSEU</name>
<dbReference type="InterPro" id="IPR025948">
    <property type="entry name" value="HTH-like_dom"/>
</dbReference>
<dbReference type="InterPro" id="IPR050900">
    <property type="entry name" value="Transposase_IS3/IS150/IS904"/>
</dbReference>
<evidence type="ECO:0000256" key="1">
    <source>
        <dbReference type="SAM" id="MobiDB-lite"/>
    </source>
</evidence>
<keyword evidence="4" id="KW-1185">Reference proteome</keyword>